<comment type="caution">
    <text evidence="2">The sequence shown here is derived from an EMBL/GenBank/DDBJ whole genome shotgun (WGS) entry which is preliminary data.</text>
</comment>
<gene>
    <name evidence="2" type="ORF">LCGC14_0714680</name>
</gene>
<keyword evidence="1" id="KW-1133">Transmembrane helix</keyword>
<evidence type="ECO:0000256" key="1">
    <source>
        <dbReference type="SAM" id="Phobius"/>
    </source>
</evidence>
<feature type="non-terminal residue" evidence="2">
    <location>
        <position position="125"/>
    </location>
</feature>
<keyword evidence="1" id="KW-0812">Transmembrane</keyword>
<keyword evidence="1" id="KW-0472">Membrane</keyword>
<name>A0A0F9QIL0_9ZZZZ</name>
<reference evidence="2" key="1">
    <citation type="journal article" date="2015" name="Nature">
        <title>Complex archaea that bridge the gap between prokaryotes and eukaryotes.</title>
        <authorList>
            <person name="Spang A."/>
            <person name="Saw J.H."/>
            <person name="Jorgensen S.L."/>
            <person name="Zaremba-Niedzwiedzka K."/>
            <person name="Martijn J."/>
            <person name="Lind A.E."/>
            <person name="van Eijk R."/>
            <person name="Schleper C."/>
            <person name="Guy L."/>
            <person name="Ettema T.J."/>
        </authorList>
    </citation>
    <scope>NUCLEOTIDE SEQUENCE</scope>
</reference>
<protein>
    <recommendedName>
        <fullName evidence="3">Phage tail tape measure protein domain-containing protein</fullName>
    </recommendedName>
</protein>
<dbReference type="EMBL" id="LAZR01001590">
    <property type="protein sequence ID" value="KKN42314.1"/>
    <property type="molecule type" value="Genomic_DNA"/>
</dbReference>
<sequence length="125" mass="13108">MAVILSARTKDFEQGLTRANTKAKKFGIDFKKIGKAVAKSFKVIALAAVAMATAVVAGMVAVTKAGFATVDSLAKTSRKLNITTEALASFRLAGKLAGIEARTLDMAIQRMTRRISEAAMGTGEA</sequence>
<organism evidence="2">
    <name type="scientific">marine sediment metagenome</name>
    <dbReference type="NCBI Taxonomy" id="412755"/>
    <lineage>
        <taxon>unclassified sequences</taxon>
        <taxon>metagenomes</taxon>
        <taxon>ecological metagenomes</taxon>
    </lineage>
</organism>
<accession>A0A0F9QIL0</accession>
<evidence type="ECO:0000313" key="2">
    <source>
        <dbReference type="EMBL" id="KKN42314.1"/>
    </source>
</evidence>
<proteinExistence type="predicted"/>
<evidence type="ECO:0008006" key="3">
    <source>
        <dbReference type="Google" id="ProtNLM"/>
    </source>
</evidence>
<feature type="transmembrane region" description="Helical" evidence="1">
    <location>
        <begin position="41"/>
        <end position="62"/>
    </location>
</feature>
<dbReference type="AlphaFoldDB" id="A0A0F9QIL0"/>